<reference evidence="2 4" key="1">
    <citation type="journal article" date="2018" name="Front. Microbiol.">
        <title>Genome-Based Analysis Reveals the Taxonomy and Diversity of the Family Idiomarinaceae.</title>
        <authorList>
            <person name="Liu Y."/>
            <person name="Lai Q."/>
            <person name="Shao Z."/>
        </authorList>
    </citation>
    <scope>NUCLEOTIDE SEQUENCE [LARGE SCALE GENOMIC DNA]</scope>
    <source>
        <strain evidence="2 4">CF12-14</strain>
    </source>
</reference>
<dbReference type="OrthoDB" id="6321522at2"/>
<dbReference type="Proteomes" id="UP000287865">
    <property type="component" value="Unassembled WGS sequence"/>
</dbReference>
<accession>A0A327X6G4</accession>
<evidence type="ECO:0000313" key="2">
    <source>
        <dbReference type="EMBL" id="RUO28310.1"/>
    </source>
</evidence>
<comment type="caution">
    <text evidence="1">The sequence shown here is derived from an EMBL/GenBank/DDBJ whole genome shotgun (WGS) entry which is preliminary data.</text>
</comment>
<dbReference type="AlphaFoldDB" id="A0A327X6G4"/>
<keyword evidence="4" id="KW-1185">Reference proteome</keyword>
<evidence type="ECO:0000313" key="4">
    <source>
        <dbReference type="Proteomes" id="UP000287865"/>
    </source>
</evidence>
<gene>
    <name evidence="1" type="ORF">B0I24_10196</name>
    <name evidence="2" type="ORF">CWE07_00455</name>
</gene>
<evidence type="ECO:0008006" key="5">
    <source>
        <dbReference type="Google" id="ProtNLM"/>
    </source>
</evidence>
<dbReference type="RefSeq" id="WP_111567966.1">
    <property type="nucleotide sequence ID" value="NZ_PIPK01000001.1"/>
</dbReference>
<dbReference type="Proteomes" id="UP000249203">
    <property type="component" value="Unassembled WGS sequence"/>
</dbReference>
<organism evidence="1 3">
    <name type="scientific">Aliidiomarina maris</name>
    <dbReference type="NCBI Taxonomy" id="531312"/>
    <lineage>
        <taxon>Bacteria</taxon>
        <taxon>Pseudomonadati</taxon>
        <taxon>Pseudomonadota</taxon>
        <taxon>Gammaproteobacteria</taxon>
        <taxon>Alteromonadales</taxon>
        <taxon>Idiomarinaceae</taxon>
        <taxon>Aliidiomarina</taxon>
    </lineage>
</organism>
<reference evidence="1 3" key="2">
    <citation type="submission" date="2018-06" db="EMBL/GenBank/DDBJ databases">
        <title>Genomic Encyclopedia of Type Strains, Phase III (KMG-III): the genomes of soil and plant-associated and newly described type strains.</title>
        <authorList>
            <person name="Whitman W."/>
        </authorList>
    </citation>
    <scope>NUCLEOTIDE SEQUENCE [LARGE SCALE GENOMIC DNA]</scope>
    <source>
        <strain evidence="1 3">CGMCC 1.15366</strain>
    </source>
</reference>
<evidence type="ECO:0000313" key="1">
    <source>
        <dbReference type="EMBL" id="RAK01473.1"/>
    </source>
</evidence>
<sequence>MQQSDFLDDNQAGQFAELCLALYERELHQLCWSGPDDAKRLKRRLGSLTFYVRHAAKGLTRPSQSPLHLDIQNASWQATQSAKPPAGVDSVCVTDKRAQATATWLRRHAQLGLVLPVQIEQDKLIRVELDSIDSLDIDGVQFNRPALHLNRLGWFAFSGEPLELQTASVLKPTPKHMTSACCGHQWSAAGRKAPRTLSLREVLLAVTLDWPRFTQVLPLQSR</sequence>
<evidence type="ECO:0000313" key="3">
    <source>
        <dbReference type="Proteomes" id="UP000249203"/>
    </source>
</evidence>
<protein>
    <recommendedName>
        <fullName evidence="5">Chorismate lyase</fullName>
    </recommendedName>
</protein>
<name>A0A327X6G4_9GAMM</name>
<dbReference type="EMBL" id="QLMD01000001">
    <property type="protein sequence ID" value="RAK01473.1"/>
    <property type="molecule type" value="Genomic_DNA"/>
</dbReference>
<dbReference type="EMBL" id="PIPK01000001">
    <property type="protein sequence ID" value="RUO28310.1"/>
    <property type="molecule type" value="Genomic_DNA"/>
</dbReference>
<proteinExistence type="predicted"/>